<dbReference type="InterPro" id="IPR036397">
    <property type="entry name" value="RNaseH_sf"/>
</dbReference>
<reference evidence="2" key="1">
    <citation type="submission" date="2022-08" db="UniProtKB">
        <authorList>
            <consortium name="EnsemblMetazoa"/>
        </authorList>
    </citation>
    <scope>IDENTIFICATION</scope>
    <source>
        <strain evidence="2">Israel</strain>
    </source>
</reference>
<dbReference type="Gene3D" id="3.30.420.10">
    <property type="entry name" value="Ribonuclease H-like superfamily/Ribonuclease H"/>
    <property type="match status" value="1"/>
</dbReference>
<sequence>MVERLSDKKHKGIIRDLSPKGDKRLSTMAEEDEVNQEEKPVATLHISQVVHVSSGTLDWLDAQNIRVLPWPACSPDLNPVENLWDILVRSVYAKNRCYDNVGELTAAVFQVWANIDQNTITRLIITMHKLIFELFEKK</sequence>
<dbReference type="VEuPathDB" id="VectorBase:PPAI000393"/>
<name>A0A1B0CZ71_PHLPP</name>
<evidence type="ECO:0000259" key="1">
    <source>
        <dbReference type="Pfam" id="PF13358"/>
    </source>
</evidence>
<feature type="domain" description="Tc1-like transposase DDE" evidence="1">
    <location>
        <begin position="50"/>
        <end position="104"/>
    </location>
</feature>
<dbReference type="VEuPathDB" id="VectorBase:PPAPM1_007167"/>
<organism evidence="2 3">
    <name type="scientific">Phlebotomus papatasi</name>
    <name type="common">Sandfly</name>
    <dbReference type="NCBI Taxonomy" id="29031"/>
    <lineage>
        <taxon>Eukaryota</taxon>
        <taxon>Metazoa</taxon>
        <taxon>Ecdysozoa</taxon>
        <taxon>Arthropoda</taxon>
        <taxon>Hexapoda</taxon>
        <taxon>Insecta</taxon>
        <taxon>Pterygota</taxon>
        <taxon>Neoptera</taxon>
        <taxon>Endopterygota</taxon>
        <taxon>Diptera</taxon>
        <taxon>Nematocera</taxon>
        <taxon>Psychodoidea</taxon>
        <taxon>Psychodidae</taxon>
        <taxon>Phlebotomus</taxon>
        <taxon>Phlebotomus</taxon>
    </lineage>
</organism>
<dbReference type="EnsemblMetazoa" id="PPAI000393-RA">
    <property type="protein sequence ID" value="PPAI000393-PA"/>
    <property type="gene ID" value="PPAI000393"/>
</dbReference>
<keyword evidence="3" id="KW-1185">Reference proteome</keyword>
<evidence type="ECO:0000313" key="2">
    <source>
        <dbReference type="EnsemblMetazoa" id="PPAI000393-PA"/>
    </source>
</evidence>
<protein>
    <recommendedName>
        <fullName evidence="1">Tc1-like transposase DDE domain-containing protein</fullName>
    </recommendedName>
</protein>
<dbReference type="Pfam" id="PF13358">
    <property type="entry name" value="DDE_3"/>
    <property type="match status" value="1"/>
</dbReference>
<dbReference type="EMBL" id="AJVK01020660">
    <property type="status" value="NOT_ANNOTATED_CDS"/>
    <property type="molecule type" value="Genomic_DNA"/>
</dbReference>
<dbReference type="GO" id="GO:0003676">
    <property type="term" value="F:nucleic acid binding"/>
    <property type="evidence" value="ECO:0007669"/>
    <property type="project" value="InterPro"/>
</dbReference>
<evidence type="ECO:0000313" key="3">
    <source>
        <dbReference type="Proteomes" id="UP000092462"/>
    </source>
</evidence>
<dbReference type="InterPro" id="IPR038717">
    <property type="entry name" value="Tc1-like_DDE_dom"/>
</dbReference>
<dbReference type="Proteomes" id="UP000092462">
    <property type="component" value="Unassembled WGS sequence"/>
</dbReference>
<dbReference type="EMBL" id="AJVK01020661">
    <property type="status" value="NOT_ANNOTATED_CDS"/>
    <property type="molecule type" value="Genomic_DNA"/>
</dbReference>
<accession>A0A1B0CZ71</accession>
<proteinExistence type="predicted"/>
<dbReference type="AlphaFoldDB" id="A0A1B0CZ71"/>